<feature type="domain" description="AB hydrolase-1" evidence="1">
    <location>
        <begin position="71"/>
        <end position="169"/>
    </location>
</feature>
<dbReference type="Pfam" id="PF00561">
    <property type="entry name" value="Abhydrolase_1"/>
    <property type="match status" value="1"/>
</dbReference>
<dbReference type="InterPro" id="IPR029058">
    <property type="entry name" value="AB_hydrolase_fold"/>
</dbReference>
<dbReference type="Proteomes" id="UP000824037">
    <property type="component" value="Unassembled WGS sequence"/>
</dbReference>
<dbReference type="SUPFAM" id="SSF53474">
    <property type="entry name" value="alpha/beta-Hydrolases"/>
    <property type="match status" value="1"/>
</dbReference>
<dbReference type="Gene3D" id="3.40.50.1820">
    <property type="entry name" value="alpha/beta hydrolase"/>
    <property type="match status" value="1"/>
</dbReference>
<evidence type="ECO:0000313" key="3">
    <source>
        <dbReference type="Proteomes" id="UP000824037"/>
    </source>
</evidence>
<reference evidence="2" key="2">
    <citation type="submission" date="2021-04" db="EMBL/GenBank/DDBJ databases">
        <authorList>
            <person name="Gilroy R."/>
        </authorList>
    </citation>
    <scope>NUCLEOTIDE SEQUENCE</scope>
    <source>
        <strain evidence="2">ChiGjej4B4-7305</strain>
    </source>
</reference>
<organism evidence="2 3">
    <name type="scientific">Candidatus Ruania gallistercoris</name>
    <dbReference type="NCBI Taxonomy" id="2838746"/>
    <lineage>
        <taxon>Bacteria</taxon>
        <taxon>Bacillati</taxon>
        <taxon>Actinomycetota</taxon>
        <taxon>Actinomycetes</taxon>
        <taxon>Micrococcales</taxon>
        <taxon>Ruaniaceae</taxon>
        <taxon>Ruania</taxon>
    </lineage>
</organism>
<dbReference type="AlphaFoldDB" id="A0A9D2EF02"/>
<dbReference type="GO" id="GO:0016787">
    <property type="term" value="F:hydrolase activity"/>
    <property type="evidence" value="ECO:0007669"/>
    <property type="project" value="UniProtKB-KW"/>
</dbReference>
<evidence type="ECO:0000313" key="2">
    <source>
        <dbReference type="EMBL" id="HIZ36583.1"/>
    </source>
</evidence>
<name>A0A9D2EF02_9MICO</name>
<reference evidence="2" key="1">
    <citation type="journal article" date="2021" name="PeerJ">
        <title>Extensive microbial diversity within the chicken gut microbiome revealed by metagenomics and culture.</title>
        <authorList>
            <person name="Gilroy R."/>
            <person name="Ravi A."/>
            <person name="Getino M."/>
            <person name="Pursley I."/>
            <person name="Horton D.L."/>
            <person name="Alikhan N.F."/>
            <person name="Baker D."/>
            <person name="Gharbi K."/>
            <person name="Hall N."/>
            <person name="Watson M."/>
            <person name="Adriaenssens E.M."/>
            <person name="Foster-Nyarko E."/>
            <person name="Jarju S."/>
            <person name="Secka A."/>
            <person name="Antonio M."/>
            <person name="Oren A."/>
            <person name="Chaudhuri R.R."/>
            <person name="La Ragione R."/>
            <person name="Hildebrand F."/>
            <person name="Pallen M.J."/>
        </authorList>
    </citation>
    <scope>NUCLEOTIDE SEQUENCE</scope>
    <source>
        <strain evidence="2">ChiGjej4B4-7305</strain>
    </source>
</reference>
<dbReference type="PANTHER" id="PTHR42886">
    <property type="entry name" value="RE40534P-RELATED"/>
    <property type="match status" value="1"/>
</dbReference>
<dbReference type="PRINTS" id="PR00111">
    <property type="entry name" value="ABHYDROLASE"/>
</dbReference>
<comment type="caution">
    <text evidence="2">The sequence shown here is derived from an EMBL/GenBank/DDBJ whole genome shotgun (WGS) entry which is preliminary data.</text>
</comment>
<protein>
    <submittedName>
        <fullName evidence="2">Alpha/beta fold hydrolase</fullName>
    </submittedName>
</protein>
<accession>A0A9D2EF02</accession>
<dbReference type="InterPro" id="IPR000073">
    <property type="entry name" value="AB_hydrolase_1"/>
</dbReference>
<gene>
    <name evidence="2" type="ORF">H9815_12460</name>
</gene>
<evidence type="ECO:0000259" key="1">
    <source>
        <dbReference type="Pfam" id="PF00561"/>
    </source>
</evidence>
<sequence length="309" mass="33156">MQRVGALMAARGPQVGYWRSDAGFAAYRAAYDEAMATMPAPTRSHDLPIEFGTVRVYEWAAAESGASETAPVVLVPGIRSGVPMWAENLSHWIGERTVYAMDAVGDAGLSSHTVPFESFDHQVGWLEQALTGLGVLRAHTVGHSFGGAIAATHALHHPDRVASLTLLEPVMVLHGMPLSTYLWASVLLLPLPQLAKDKALAEIGGVTIAEVRERTPVAVMVDEGSKHYAAATLTPRTLTDAEWRSMTMPIRVEIASDKSLAGGSGAAERARSLGIDPTLVRPDTTHSLPMQAAEVLGRELPVYWASHDR</sequence>
<keyword evidence="2" id="KW-0378">Hydrolase</keyword>
<dbReference type="EMBL" id="DXBY01000212">
    <property type="protein sequence ID" value="HIZ36583.1"/>
    <property type="molecule type" value="Genomic_DNA"/>
</dbReference>
<proteinExistence type="predicted"/>
<dbReference type="PANTHER" id="PTHR42886:SF29">
    <property type="entry name" value="PUMMELIG, ISOFORM A"/>
    <property type="match status" value="1"/>
</dbReference>